<dbReference type="Proteomes" id="UP000183983">
    <property type="component" value="Unassembled WGS sequence"/>
</dbReference>
<proteinExistence type="predicted"/>
<evidence type="ECO:0000256" key="1">
    <source>
        <dbReference type="SAM" id="SignalP"/>
    </source>
</evidence>
<name>A0A1M7QEB8_9PSED</name>
<feature type="signal peptide" evidence="1">
    <location>
        <begin position="1"/>
        <end position="21"/>
    </location>
</feature>
<evidence type="ECO:0000313" key="3">
    <source>
        <dbReference type="Proteomes" id="UP000183983"/>
    </source>
</evidence>
<feature type="chain" id="PRO_5012274811" description="Lipoprotein" evidence="1">
    <location>
        <begin position="22"/>
        <end position="145"/>
    </location>
</feature>
<dbReference type="OrthoDB" id="6930070at2"/>
<dbReference type="STRING" id="1190415.SAMN05216593_12350"/>
<reference evidence="2 3" key="1">
    <citation type="submission" date="2016-11" db="EMBL/GenBank/DDBJ databases">
        <authorList>
            <person name="Jaros S."/>
            <person name="Januszkiewicz K."/>
            <person name="Wedrychowicz H."/>
        </authorList>
    </citation>
    <scope>NUCLEOTIDE SEQUENCE [LARGE SCALE GENOMIC DNA]</scope>
    <source>
        <strain evidence="2 3">LMG 26898</strain>
    </source>
</reference>
<evidence type="ECO:0000313" key="2">
    <source>
        <dbReference type="EMBL" id="SHN28854.1"/>
    </source>
</evidence>
<dbReference type="AlphaFoldDB" id="A0A1M7QEB8"/>
<gene>
    <name evidence="2" type="ORF">SAMN05216593_12350</name>
</gene>
<dbReference type="RefSeq" id="WP_073172643.1">
    <property type="nucleotide sequence ID" value="NZ_FRDA01000023.1"/>
</dbReference>
<organism evidence="2 3">
    <name type="scientific">Pseudomonas asturiensis</name>
    <dbReference type="NCBI Taxonomy" id="1190415"/>
    <lineage>
        <taxon>Bacteria</taxon>
        <taxon>Pseudomonadati</taxon>
        <taxon>Pseudomonadota</taxon>
        <taxon>Gammaproteobacteria</taxon>
        <taxon>Pseudomonadales</taxon>
        <taxon>Pseudomonadaceae</taxon>
        <taxon>Pseudomonas</taxon>
    </lineage>
</organism>
<accession>A0A1M7QEB8</accession>
<evidence type="ECO:0008006" key="4">
    <source>
        <dbReference type="Google" id="ProtNLM"/>
    </source>
</evidence>
<keyword evidence="1" id="KW-0732">Signal</keyword>
<sequence length="145" mass="16092">MQKSVMTLMLAGVLISLNACAEQADSARNGLTQAEVGGQLLSLSDEQGRCTLNRAQSAPLTLEMQWPCRFSEDLQKNVRVETYRKALIVMVERSDPLPAPSKNCVTDLQPVRLFNGKLEASPVSRIAACGPAHWDQKAFVWQFDW</sequence>
<dbReference type="EMBL" id="FRDA01000023">
    <property type="protein sequence ID" value="SHN28854.1"/>
    <property type="molecule type" value="Genomic_DNA"/>
</dbReference>
<protein>
    <recommendedName>
        <fullName evidence="4">Lipoprotein</fullName>
    </recommendedName>
</protein>